<protein>
    <recommendedName>
        <fullName evidence="2">Protein translocase subunit SecA</fullName>
    </recommendedName>
</protein>
<accession>A0A645BMD1</accession>
<evidence type="ECO:0008006" key="2">
    <source>
        <dbReference type="Google" id="ProtNLM"/>
    </source>
</evidence>
<dbReference type="EMBL" id="VSSQ01021021">
    <property type="protein sequence ID" value="MPM66342.1"/>
    <property type="molecule type" value="Genomic_DNA"/>
</dbReference>
<sequence length="339" mass="39300">MHISTKSSNCIPFCIGQIDEDKGYVHVFDDTTLEIIMKTVDTISDFVQYLTKKEEFIENGNLFAASGEDDLLAYYLKNINENGEHTFFADKYDSMNKLVISEGIWDDFSNHPSRIAQIEANKISYSWDALIEKFIYHIITGTSYNMSHPNIKSQEEGLRFLAKENRTRRRLLAKSLLDFINKIPPNLRGTRLLLPSNTGDPYYLFLLLPRLNNISEEEYRKTRRELLQCYLLTLKLRYQNAMDIIGLAMETGTSSERSEDFMYLDAREWTDEENEKAKALEEDLIRGGLLVNREMFRNVISEYPDNIPEKIIKGMKGNERNKPCPCNSGKKFKNCCGRT</sequence>
<gene>
    <name evidence="1" type="ORF">SDC9_113249</name>
</gene>
<organism evidence="1">
    <name type="scientific">bioreactor metagenome</name>
    <dbReference type="NCBI Taxonomy" id="1076179"/>
    <lineage>
        <taxon>unclassified sequences</taxon>
        <taxon>metagenomes</taxon>
        <taxon>ecological metagenomes</taxon>
    </lineage>
</organism>
<dbReference type="Pfam" id="PF02810">
    <property type="entry name" value="SEC-C"/>
    <property type="match status" value="1"/>
</dbReference>
<reference evidence="1" key="1">
    <citation type="submission" date="2019-08" db="EMBL/GenBank/DDBJ databases">
        <authorList>
            <person name="Kucharzyk K."/>
            <person name="Murdoch R.W."/>
            <person name="Higgins S."/>
            <person name="Loffler F."/>
        </authorList>
    </citation>
    <scope>NUCLEOTIDE SEQUENCE</scope>
</reference>
<evidence type="ECO:0000313" key="1">
    <source>
        <dbReference type="EMBL" id="MPM66342.1"/>
    </source>
</evidence>
<name>A0A645BMD1_9ZZZZ</name>
<proteinExistence type="predicted"/>
<dbReference type="SUPFAM" id="SSF103642">
    <property type="entry name" value="Sec-C motif"/>
    <property type="match status" value="1"/>
</dbReference>
<dbReference type="InterPro" id="IPR004027">
    <property type="entry name" value="SEC_C_motif"/>
</dbReference>
<dbReference type="Gene3D" id="3.10.450.50">
    <property type="match status" value="1"/>
</dbReference>
<dbReference type="AlphaFoldDB" id="A0A645BMD1"/>
<comment type="caution">
    <text evidence="1">The sequence shown here is derived from an EMBL/GenBank/DDBJ whole genome shotgun (WGS) entry which is preliminary data.</text>
</comment>